<dbReference type="SUPFAM" id="SSF56762">
    <property type="entry name" value="HydB/Nqo4-like"/>
    <property type="match status" value="1"/>
</dbReference>
<dbReference type="Gene3D" id="1.10.645.10">
    <property type="entry name" value="Cytochrome-c3 Hydrogenase, chain B"/>
    <property type="match status" value="1"/>
</dbReference>
<dbReference type="InterPro" id="IPR029014">
    <property type="entry name" value="NiFe-Hase_large"/>
</dbReference>
<evidence type="ECO:0008006" key="3">
    <source>
        <dbReference type="Google" id="ProtNLM"/>
    </source>
</evidence>
<name>A0A6J5KF73_9BURK</name>
<organism evidence="1 2">
    <name type="scientific">Paraburkholderia phenoliruptrix</name>
    <dbReference type="NCBI Taxonomy" id="252970"/>
    <lineage>
        <taxon>Bacteria</taxon>
        <taxon>Pseudomonadati</taxon>
        <taxon>Pseudomonadota</taxon>
        <taxon>Betaproteobacteria</taxon>
        <taxon>Burkholderiales</taxon>
        <taxon>Burkholderiaceae</taxon>
        <taxon>Paraburkholderia</taxon>
    </lineage>
</organism>
<evidence type="ECO:0000313" key="1">
    <source>
        <dbReference type="EMBL" id="CAB4052939.1"/>
    </source>
</evidence>
<proteinExistence type="predicted"/>
<evidence type="ECO:0000313" key="2">
    <source>
        <dbReference type="Proteomes" id="UP000494102"/>
    </source>
</evidence>
<sequence length="343" mass="37023">MSVWIADVTPLQVPVLTLTLDGDNEGVHSVVGQWSPVPVERLLIGRNASDARTVVGAMLVLCRHAQCAASARALAASQPTFSPVATNDEQIELEAARETLRRWLIDFPRMFGGTWSSDVIAQWAGLGSRARIADFCERQVFGMPAARWLALSKSDLASWAAGTGTLPARWLNGLQKQAARPVSIRPADVLRSVRKNAAEMLLDRDAGAFEASGPAWPAHADLWSDPGTAPDLASGLMSTRLRHLALLCANRASAAAGGLRCGDISIGWARCARGVLVHLARLEEGKVAAYRIVPPTWWNFGRANLLAAALRGLPWEAAQPLAQRLVLLLDPCAPYRIEVNRRA</sequence>
<gene>
    <name evidence="1" type="ORF">LMG9964_06630</name>
</gene>
<accession>A0A6J5KF73</accession>
<dbReference type="AlphaFoldDB" id="A0A6J5KF73"/>
<dbReference type="EMBL" id="CADILN010000021">
    <property type="protein sequence ID" value="CAB4052939.1"/>
    <property type="molecule type" value="Genomic_DNA"/>
</dbReference>
<dbReference type="Proteomes" id="UP000494102">
    <property type="component" value="Unassembled WGS sequence"/>
</dbReference>
<reference evidence="1 2" key="1">
    <citation type="submission" date="2020-04" db="EMBL/GenBank/DDBJ databases">
        <authorList>
            <person name="De Canck E."/>
        </authorList>
    </citation>
    <scope>NUCLEOTIDE SEQUENCE [LARGE SCALE GENOMIC DNA]</scope>
    <source>
        <strain evidence="1 2">LMG 9964</strain>
    </source>
</reference>
<protein>
    <recommendedName>
        <fullName evidence="3">HupK protein</fullName>
    </recommendedName>
</protein>